<protein>
    <submittedName>
        <fullName evidence="1">Uncharacterized protein</fullName>
    </submittedName>
</protein>
<evidence type="ECO:0000313" key="2">
    <source>
        <dbReference type="Proteomes" id="UP000325440"/>
    </source>
</evidence>
<keyword evidence="2" id="KW-1185">Reference proteome</keyword>
<reference evidence="1 2" key="1">
    <citation type="submission" date="2019-08" db="EMBL/GenBank/DDBJ databases">
        <authorList>
            <person name="Alioto T."/>
            <person name="Alioto T."/>
            <person name="Gomez Garrido J."/>
        </authorList>
    </citation>
    <scope>NUCLEOTIDE SEQUENCE [LARGE SCALE GENOMIC DNA]</scope>
</reference>
<sequence length="118" mass="13395">MEEFGFPKKLINLTKFCMEVVKYRVSVDGIESEAFSVETRLKQGDAHNTVPIIVQFGPRNGGTSIASLEKNKRPSYRYEDRPVAYKAQPRTARGIKNGNNKWGHTKPKILMARIWNAA</sequence>
<accession>A0A5E4N089</accession>
<organism evidence="1 2">
    <name type="scientific">Cinara cedri</name>
    <dbReference type="NCBI Taxonomy" id="506608"/>
    <lineage>
        <taxon>Eukaryota</taxon>
        <taxon>Metazoa</taxon>
        <taxon>Ecdysozoa</taxon>
        <taxon>Arthropoda</taxon>
        <taxon>Hexapoda</taxon>
        <taxon>Insecta</taxon>
        <taxon>Pterygota</taxon>
        <taxon>Neoptera</taxon>
        <taxon>Paraneoptera</taxon>
        <taxon>Hemiptera</taxon>
        <taxon>Sternorrhyncha</taxon>
        <taxon>Aphidomorpha</taxon>
        <taxon>Aphidoidea</taxon>
        <taxon>Aphididae</taxon>
        <taxon>Lachninae</taxon>
        <taxon>Cinara</taxon>
    </lineage>
</organism>
<dbReference type="Proteomes" id="UP000325440">
    <property type="component" value="Unassembled WGS sequence"/>
</dbReference>
<dbReference type="EMBL" id="CABPRJ010001444">
    <property type="protein sequence ID" value="VVC37235.1"/>
    <property type="molecule type" value="Genomic_DNA"/>
</dbReference>
<proteinExistence type="predicted"/>
<dbReference type="AlphaFoldDB" id="A0A5E4N089"/>
<gene>
    <name evidence="1" type="ORF">CINCED_3A009097</name>
</gene>
<evidence type="ECO:0000313" key="1">
    <source>
        <dbReference type="EMBL" id="VVC37235.1"/>
    </source>
</evidence>
<name>A0A5E4N089_9HEMI</name>